<dbReference type="GO" id="GO:0036009">
    <property type="term" value="F:protein-glutamine N-methyltransferase activity"/>
    <property type="evidence" value="ECO:0007669"/>
    <property type="project" value="TreeGrafter"/>
</dbReference>
<evidence type="ECO:0000313" key="5">
    <source>
        <dbReference type="EMBL" id="SDS09264.1"/>
    </source>
</evidence>
<evidence type="ECO:0000256" key="3">
    <source>
        <dbReference type="ARBA" id="ARBA00022691"/>
    </source>
</evidence>
<dbReference type="PROSITE" id="PS00092">
    <property type="entry name" value="N6_MTASE"/>
    <property type="match status" value="1"/>
</dbReference>
<organism evidence="5 6">
    <name type="scientific">Halopseudomonas sabulinigri</name>
    <dbReference type="NCBI Taxonomy" id="472181"/>
    <lineage>
        <taxon>Bacteria</taxon>
        <taxon>Pseudomonadati</taxon>
        <taxon>Pseudomonadota</taxon>
        <taxon>Gammaproteobacteria</taxon>
        <taxon>Pseudomonadales</taxon>
        <taxon>Pseudomonadaceae</taxon>
        <taxon>Halopseudomonas</taxon>
    </lineage>
</organism>
<evidence type="ECO:0000256" key="2">
    <source>
        <dbReference type="ARBA" id="ARBA00022679"/>
    </source>
</evidence>
<dbReference type="PANTHER" id="PTHR18895:SF74">
    <property type="entry name" value="MTRF1L RELEASE FACTOR GLUTAMINE METHYLTRANSFERASE"/>
    <property type="match status" value="1"/>
</dbReference>
<name>A0A1H1PDQ5_9GAMM</name>
<dbReference type="GO" id="GO:0032259">
    <property type="term" value="P:methylation"/>
    <property type="evidence" value="ECO:0007669"/>
    <property type="project" value="UniProtKB-KW"/>
</dbReference>
<dbReference type="OrthoDB" id="5383291at2"/>
<evidence type="ECO:0000259" key="4">
    <source>
        <dbReference type="Pfam" id="PF05175"/>
    </source>
</evidence>
<dbReference type="AlphaFoldDB" id="A0A1H1PDQ5"/>
<keyword evidence="3" id="KW-0949">S-adenosyl-L-methionine</keyword>
<dbReference type="SUPFAM" id="SSF53335">
    <property type="entry name" value="S-adenosyl-L-methionine-dependent methyltransferases"/>
    <property type="match status" value="1"/>
</dbReference>
<gene>
    <name evidence="5" type="ORF">SAMN05216271_1137</name>
</gene>
<dbReference type="InterPro" id="IPR050320">
    <property type="entry name" value="N5-glutamine_MTase"/>
</dbReference>
<dbReference type="PANTHER" id="PTHR18895">
    <property type="entry name" value="HEMK METHYLTRANSFERASE"/>
    <property type="match status" value="1"/>
</dbReference>
<dbReference type="Gene3D" id="3.40.50.150">
    <property type="entry name" value="Vaccinia Virus protein VP39"/>
    <property type="match status" value="1"/>
</dbReference>
<keyword evidence="2 5" id="KW-0808">Transferase</keyword>
<sequence length="326" mass="35128">MTSACRQPVALSASEQALVSLAQYLKEQNYRFVTCTPATHARVNARPENAEARELAGVFGWSRPFSQGLLGPILLQNMRAADVLVTEQDQYRSRVRCSSMGSQLLLHSAYPTNEPDAVFFGPDSYRFVSAIEDFLSPGGIADAGPPVRRAADIGCGAGPGALSIALARPASEVLALDINPRALSFSCINATAAGVCNVHALHSDLLKDVEGGFDLIVANPPYMADPECRAYRNGGGQLGLGLTQAIVKAALPRLTVGGTLLLYSGVAITSKGDPLYPWLQLLLNEPQYNWHYQELDPDVFGEELEEPGYENVERIAAILVRITRKS</sequence>
<dbReference type="Pfam" id="PF05175">
    <property type="entry name" value="MTS"/>
    <property type="match status" value="1"/>
</dbReference>
<dbReference type="CDD" id="cd02440">
    <property type="entry name" value="AdoMet_MTases"/>
    <property type="match status" value="1"/>
</dbReference>
<dbReference type="EMBL" id="LT629763">
    <property type="protein sequence ID" value="SDS09264.1"/>
    <property type="molecule type" value="Genomic_DNA"/>
</dbReference>
<proteinExistence type="predicted"/>
<dbReference type="InterPro" id="IPR002052">
    <property type="entry name" value="DNA_methylase_N6_adenine_CS"/>
</dbReference>
<feature type="domain" description="Methyltransferase small" evidence="4">
    <location>
        <begin position="148"/>
        <end position="262"/>
    </location>
</feature>
<evidence type="ECO:0000313" key="6">
    <source>
        <dbReference type="Proteomes" id="UP000243413"/>
    </source>
</evidence>
<dbReference type="InterPro" id="IPR029063">
    <property type="entry name" value="SAM-dependent_MTases_sf"/>
</dbReference>
<accession>A0A1H1PDQ5</accession>
<evidence type="ECO:0000256" key="1">
    <source>
        <dbReference type="ARBA" id="ARBA00022603"/>
    </source>
</evidence>
<reference evidence="6" key="1">
    <citation type="submission" date="2016-10" db="EMBL/GenBank/DDBJ databases">
        <authorList>
            <person name="Varghese N."/>
            <person name="Submissions S."/>
        </authorList>
    </citation>
    <scope>NUCLEOTIDE SEQUENCE [LARGE SCALE GENOMIC DNA]</scope>
    <source>
        <strain evidence="6">JCM 14963</strain>
    </source>
</reference>
<dbReference type="RefSeq" id="WP_092284644.1">
    <property type="nucleotide sequence ID" value="NZ_LT629763.1"/>
</dbReference>
<dbReference type="InterPro" id="IPR007848">
    <property type="entry name" value="Small_mtfrase_dom"/>
</dbReference>
<protein>
    <submittedName>
        <fullName evidence="5">Methyltransferase small domain-containing protein</fullName>
    </submittedName>
</protein>
<dbReference type="STRING" id="472181.SAMN05216271_1137"/>
<keyword evidence="1 5" id="KW-0489">Methyltransferase</keyword>
<dbReference type="Proteomes" id="UP000243413">
    <property type="component" value="Chromosome I"/>
</dbReference>
<dbReference type="GO" id="GO:0003676">
    <property type="term" value="F:nucleic acid binding"/>
    <property type="evidence" value="ECO:0007669"/>
    <property type="project" value="InterPro"/>
</dbReference>